<reference evidence="2 3" key="1">
    <citation type="journal article" date="2017" name="Nature">
        <title>The Apostasia genome and the evolution of orchids.</title>
        <authorList>
            <person name="Zhang G.Q."/>
            <person name="Liu K.W."/>
            <person name="Li Z."/>
            <person name="Lohaus R."/>
            <person name="Hsiao Y.Y."/>
            <person name="Niu S.C."/>
            <person name="Wang J.Y."/>
            <person name="Lin Y.C."/>
            <person name="Xu Q."/>
            <person name="Chen L.J."/>
            <person name="Yoshida K."/>
            <person name="Fujiwara S."/>
            <person name="Wang Z.W."/>
            <person name="Zhang Y.Q."/>
            <person name="Mitsuda N."/>
            <person name="Wang M."/>
            <person name="Liu G.H."/>
            <person name="Pecoraro L."/>
            <person name="Huang H.X."/>
            <person name="Xiao X.J."/>
            <person name="Lin M."/>
            <person name="Wu X.Y."/>
            <person name="Wu W.L."/>
            <person name="Chen Y.Y."/>
            <person name="Chang S.B."/>
            <person name="Sakamoto S."/>
            <person name="Ohme-Takagi M."/>
            <person name="Yagi M."/>
            <person name="Zeng S.J."/>
            <person name="Shen C.Y."/>
            <person name="Yeh C.M."/>
            <person name="Luo Y.B."/>
            <person name="Tsai W.C."/>
            <person name="Van de Peer Y."/>
            <person name="Liu Z.J."/>
        </authorList>
    </citation>
    <scope>NUCLEOTIDE SEQUENCE [LARGE SCALE GENOMIC DNA]</scope>
    <source>
        <strain evidence="3">cv. Shenzhen</strain>
        <tissue evidence="2">Stem</tissue>
    </source>
</reference>
<evidence type="ECO:0000313" key="3">
    <source>
        <dbReference type="Proteomes" id="UP000236161"/>
    </source>
</evidence>
<sequence>MVSTNRLLLSHTIVVLLLLLFFASPTSSFPPTRFPGHTALMNEIYLFAVRAYNNHYWGSTGYPFSFHLRRGMYIELQIMNDMGDTRYRVKVEGSIDIYGFFAAELVVEFTMRRQIFRRYDDLQLENMAHGSMSVEFFHPIGEHD</sequence>
<protein>
    <recommendedName>
        <fullName evidence="4">Galectin</fullName>
    </recommendedName>
</protein>
<dbReference type="AlphaFoldDB" id="A0A2I0B963"/>
<accession>A0A2I0B963</accession>
<organism evidence="2 3">
    <name type="scientific">Apostasia shenzhenica</name>
    <dbReference type="NCBI Taxonomy" id="1088818"/>
    <lineage>
        <taxon>Eukaryota</taxon>
        <taxon>Viridiplantae</taxon>
        <taxon>Streptophyta</taxon>
        <taxon>Embryophyta</taxon>
        <taxon>Tracheophyta</taxon>
        <taxon>Spermatophyta</taxon>
        <taxon>Magnoliopsida</taxon>
        <taxon>Liliopsida</taxon>
        <taxon>Asparagales</taxon>
        <taxon>Orchidaceae</taxon>
        <taxon>Apostasioideae</taxon>
        <taxon>Apostasia</taxon>
    </lineage>
</organism>
<evidence type="ECO:0000256" key="1">
    <source>
        <dbReference type="SAM" id="SignalP"/>
    </source>
</evidence>
<keyword evidence="1" id="KW-0732">Signal</keyword>
<keyword evidence="3" id="KW-1185">Reference proteome</keyword>
<name>A0A2I0B963_9ASPA</name>
<feature type="signal peptide" evidence="1">
    <location>
        <begin position="1"/>
        <end position="28"/>
    </location>
</feature>
<evidence type="ECO:0008006" key="4">
    <source>
        <dbReference type="Google" id="ProtNLM"/>
    </source>
</evidence>
<proteinExistence type="predicted"/>
<feature type="chain" id="PRO_5014190275" description="Galectin" evidence="1">
    <location>
        <begin position="29"/>
        <end position="144"/>
    </location>
</feature>
<gene>
    <name evidence="2" type="ORF">AXF42_Ash009554</name>
</gene>
<dbReference type="EMBL" id="KZ451905">
    <property type="protein sequence ID" value="PKA64333.1"/>
    <property type="molecule type" value="Genomic_DNA"/>
</dbReference>
<evidence type="ECO:0000313" key="2">
    <source>
        <dbReference type="EMBL" id="PKA64333.1"/>
    </source>
</evidence>
<dbReference type="Proteomes" id="UP000236161">
    <property type="component" value="Unassembled WGS sequence"/>
</dbReference>